<reference evidence="2 5" key="1">
    <citation type="submission" date="2015-09" db="EMBL/GenBank/DDBJ databases">
        <authorList>
            <consortium name="Pathogen Informatics"/>
        </authorList>
    </citation>
    <scope>NUCLEOTIDE SEQUENCE [LARGE SCALE GENOMIC DNA]</scope>
    <source>
        <strain evidence="2 5">2789STDY5834846</strain>
    </source>
</reference>
<keyword evidence="1" id="KW-0732">Signal</keyword>
<dbReference type="Proteomes" id="UP001204548">
    <property type="component" value="Unassembled WGS sequence"/>
</dbReference>
<evidence type="ECO:0000313" key="3">
    <source>
        <dbReference type="EMBL" id="MCS2791013.1"/>
    </source>
</evidence>
<dbReference type="EMBL" id="JANUTS010000001">
    <property type="protein sequence ID" value="MCS2791013.1"/>
    <property type="molecule type" value="Genomic_DNA"/>
</dbReference>
<dbReference type="InterPro" id="IPR032242">
    <property type="entry name" value="DUF5043"/>
</dbReference>
<dbReference type="AlphaFoldDB" id="A0A3E5FYQ8"/>
<dbReference type="EMBL" id="CP103141">
    <property type="protein sequence ID" value="UVQ75370.1"/>
    <property type="molecule type" value="Genomic_DNA"/>
</dbReference>
<dbReference type="GeneID" id="69587709"/>
<dbReference type="Proteomes" id="UP000095606">
    <property type="component" value="Unassembled WGS sequence"/>
</dbReference>
<evidence type="ECO:0000313" key="4">
    <source>
        <dbReference type="EMBL" id="UVQ75370.1"/>
    </source>
</evidence>
<dbReference type="Proteomes" id="UP001060104">
    <property type="component" value="Chromosome"/>
</dbReference>
<protein>
    <submittedName>
        <fullName evidence="3">DUF5043 domain-containing protein</fullName>
    </submittedName>
</protein>
<dbReference type="EMBL" id="CZAE01000037">
    <property type="protein sequence ID" value="CUQ28923.1"/>
    <property type="molecule type" value="Genomic_DNA"/>
</dbReference>
<organism evidence="2 5">
    <name type="scientific">Bacteroides faecis</name>
    <dbReference type="NCBI Taxonomy" id="674529"/>
    <lineage>
        <taxon>Bacteria</taxon>
        <taxon>Pseudomonadati</taxon>
        <taxon>Bacteroidota</taxon>
        <taxon>Bacteroidia</taxon>
        <taxon>Bacteroidales</taxon>
        <taxon>Bacteroidaceae</taxon>
        <taxon>Bacteroides</taxon>
    </lineage>
</organism>
<evidence type="ECO:0000313" key="6">
    <source>
        <dbReference type="Proteomes" id="UP001060104"/>
    </source>
</evidence>
<feature type="chain" id="PRO_5044593108" evidence="1">
    <location>
        <begin position="20"/>
        <end position="180"/>
    </location>
</feature>
<dbReference type="Pfam" id="PF16446">
    <property type="entry name" value="DUF5043"/>
    <property type="match status" value="1"/>
</dbReference>
<evidence type="ECO:0000256" key="1">
    <source>
        <dbReference type="SAM" id="SignalP"/>
    </source>
</evidence>
<sequence length="180" mass="21021">MKTFITFIYLISCTLYLFAQPSYYTQTKTFTENDYIYQCDVRESGMVTLYKKGDKWIYTPQIIRSTGEHFIMYDDTPDIIETVNNDFIYTCKSIINKAFSSTEKQRVKGSKFVLSMYINPDTGKIDEVAFEFFSIGSYATIPISVYRNIELGIKQKLSFKPTTEGKKLNYILYWIDVSPE</sequence>
<gene>
    <name evidence="2" type="ORF">ERS852461_04857</name>
    <name evidence="3" type="ORF">NXW97_03120</name>
    <name evidence="4" type="ORF">NXY30_02840</name>
</gene>
<accession>A0A174V2B7</accession>
<proteinExistence type="predicted"/>
<feature type="signal peptide" evidence="1">
    <location>
        <begin position="1"/>
        <end position="19"/>
    </location>
</feature>
<evidence type="ECO:0000313" key="2">
    <source>
        <dbReference type="EMBL" id="CUQ28923.1"/>
    </source>
</evidence>
<reference evidence="3" key="2">
    <citation type="submission" date="2022-08" db="EMBL/GenBank/DDBJ databases">
        <title>Genome Sequencing of Bacteroides fragilis Group Isolates with Nanopore Technology.</title>
        <authorList>
            <person name="Tisza M.J."/>
            <person name="Smith D."/>
            <person name="Dekker J.P."/>
        </authorList>
    </citation>
    <scope>NUCLEOTIDE SEQUENCE</scope>
    <source>
        <strain evidence="3">BFG-351</strain>
        <strain evidence="4">BFG-527</strain>
    </source>
</reference>
<name>A0A3E5FYQ8_9BACE</name>
<dbReference type="RefSeq" id="WP_010535655.1">
    <property type="nucleotide sequence ID" value="NZ_CABMFH010000061.1"/>
</dbReference>
<evidence type="ECO:0000313" key="5">
    <source>
        <dbReference type="Proteomes" id="UP000095606"/>
    </source>
</evidence>
<accession>A0A3E5FYQ8</accession>
<keyword evidence="6" id="KW-1185">Reference proteome</keyword>